<gene>
    <name evidence="2" type="ORF">SKAU_G00373890</name>
</gene>
<accession>A0A9Q1EGK9</accession>
<dbReference type="Proteomes" id="UP001152622">
    <property type="component" value="Chromosome 18"/>
</dbReference>
<feature type="region of interest" description="Disordered" evidence="1">
    <location>
        <begin position="1"/>
        <end position="66"/>
    </location>
</feature>
<keyword evidence="3" id="KW-1185">Reference proteome</keyword>
<feature type="compositionally biased region" description="Basic and acidic residues" evidence="1">
    <location>
        <begin position="10"/>
        <end position="26"/>
    </location>
</feature>
<evidence type="ECO:0000313" key="3">
    <source>
        <dbReference type="Proteomes" id="UP001152622"/>
    </source>
</evidence>
<dbReference type="AlphaFoldDB" id="A0A9Q1EGK9"/>
<name>A0A9Q1EGK9_SYNKA</name>
<sequence>MGAASASRPALRDALEHSQRRSEHGRFPLPQVRSLKGLAAGSSGVRHSCAPRGEGREGGADSSPLLRPKARGFLLLNQHAAGFRADSLTFANPADASRSLSYTRRSSLATGEEDHRIHTALIPPATL</sequence>
<protein>
    <submittedName>
        <fullName evidence="2">Uncharacterized protein</fullName>
    </submittedName>
</protein>
<organism evidence="2 3">
    <name type="scientific">Synaphobranchus kaupii</name>
    <name type="common">Kaup's arrowtooth eel</name>
    <dbReference type="NCBI Taxonomy" id="118154"/>
    <lineage>
        <taxon>Eukaryota</taxon>
        <taxon>Metazoa</taxon>
        <taxon>Chordata</taxon>
        <taxon>Craniata</taxon>
        <taxon>Vertebrata</taxon>
        <taxon>Euteleostomi</taxon>
        <taxon>Actinopterygii</taxon>
        <taxon>Neopterygii</taxon>
        <taxon>Teleostei</taxon>
        <taxon>Anguilliformes</taxon>
        <taxon>Synaphobranchidae</taxon>
        <taxon>Synaphobranchus</taxon>
    </lineage>
</organism>
<feature type="region of interest" description="Disordered" evidence="1">
    <location>
        <begin position="94"/>
        <end position="114"/>
    </location>
</feature>
<feature type="compositionally biased region" description="Low complexity" evidence="1">
    <location>
        <begin position="96"/>
        <end position="110"/>
    </location>
</feature>
<reference evidence="2" key="1">
    <citation type="journal article" date="2023" name="Science">
        <title>Genome structures resolve the early diversification of teleost fishes.</title>
        <authorList>
            <person name="Parey E."/>
            <person name="Louis A."/>
            <person name="Montfort J."/>
            <person name="Bouchez O."/>
            <person name="Roques C."/>
            <person name="Iampietro C."/>
            <person name="Lluch J."/>
            <person name="Castinel A."/>
            <person name="Donnadieu C."/>
            <person name="Desvignes T."/>
            <person name="Floi Bucao C."/>
            <person name="Jouanno E."/>
            <person name="Wen M."/>
            <person name="Mejri S."/>
            <person name="Dirks R."/>
            <person name="Jansen H."/>
            <person name="Henkel C."/>
            <person name="Chen W.J."/>
            <person name="Zahm M."/>
            <person name="Cabau C."/>
            <person name="Klopp C."/>
            <person name="Thompson A.W."/>
            <person name="Robinson-Rechavi M."/>
            <person name="Braasch I."/>
            <person name="Lecointre G."/>
            <person name="Bobe J."/>
            <person name="Postlethwait J.H."/>
            <person name="Berthelot C."/>
            <person name="Roest Crollius H."/>
            <person name="Guiguen Y."/>
        </authorList>
    </citation>
    <scope>NUCLEOTIDE SEQUENCE</scope>
    <source>
        <strain evidence="2">WJC10195</strain>
    </source>
</reference>
<evidence type="ECO:0000256" key="1">
    <source>
        <dbReference type="SAM" id="MobiDB-lite"/>
    </source>
</evidence>
<dbReference type="EMBL" id="JAINUF010000018">
    <property type="protein sequence ID" value="KAJ8338423.1"/>
    <property type="molecule type" value="Genomic_DNA"/>
</dbReference>
<comment type="caution">
    <text evidence="2">The sequence shown here is derived from an EMBL/GenBank/DDBJ whole genome shotgun (WGS) entry which is preliminary data.</text>
</comment>
<evidence type="ECO:0000313" key="2">
    <source>
        <dbReference type="EMBL" id="KAJ8338423.1"/>
    </source>
</evidence>
<proteinExistence type="predicted"/>